<dbReference type="OrthoDB" id="679789at2"/>
<dbReference type="GO" id="GO:0019646">
    <property type="term" value="P:aerobic electron transport chain"/>
    <property type="evidence" value="ECO:0007669"/>
    <property type="project" value="InterPro"/>
</dbReference>
<protein>
    <submittedName>
        <fullName evidence="9">Cytochrome oxidase subunit III</fullName>
    </submittedName>
</protein>
<sequence length="192" mass="21709">MKAETNSIEAPATRAVNPKIFTMWLFIVSIIMLFAAFTSAYLVRKAEGNWVEFQLPNLFWVSTVVLLLSSASMHFALLAAKKDQFNALRISISITFVLGLLFLILQYFGWVQLVEMNVYFVGNPSGSFVYVLSGLHGLHLISGLIVLIVALIAAFQMKINAKALTQIKICSTYWHFLDALWIYLFLFLVFNN</sequence>
<dbReference type="Gene3D" id="1.20.120.80">
    <property type="entry name" value="Cytochrome c oxidase, subunit III, four-helix bundle"/>
    <property type="match status" value="1"/>
</dbReference>
<dbReference type="EMBL" id="SDHY01000002">
    <property type="protein sequence ID" value="RXK51024.1"/>
    <property type="molecule type" value="Genomic_DNA"/>
</dbReference>
<keyword evidence="4 7" id="KW-1133">Transmembrane helix</keyword>
<proteinExistence type="inferred from homology"/>
<dbReference type="Proteomes" id="UP000289455">
    <property type="component" value="Unassembled WGS sequence"/>
</dbReference>
<organism evidence="9 10">
    <name type="scientific">Aquirufa rosea</name>
    <dbReference type="NCBI Taxonomy" id="2509241"/>
    <lineage>
        <taxon>Bacteria</taxon>
        <taxon>Pseudomonadati</taxon>
        <taxon>Bacteroidota</taxon>
        <taxon>Cytophagia</taxon>
        <taxon>Cytophagales</taxon>
        <taxon>Flectobacillaceae</taxon>
        <taxon>Aquirufa</taxon>
    </lineage>
</organism>
<dbReference type="InterPro" id="IPR035973">
    <property type="entry name" value="Cyt_c_oxidase_su3-like_sf"/>
</dbReference>
<evidence type="ECO:0000256" key="6">
    <source>
        <dbReference type="RuleBase" id="RU003376"/>
    </source>
</evidence>
<evidence type="ECO:0000256" key="3">
    <source>
        <dbReference type="ARBA" id="ARBA00022692"/>
    </source>
</evidence>
<comment type="caution">
    <text evidence="9">The sequence shown here is derived from an EMBL/GenBank/DDBJ whole genome shotgun (WGS) entry which is preliminary data.</text>
</comment>
<keyword evidence="5 7" id="KW-0472">Membrane</keyword>
<dbReference type="RefSeq" id="WP_129026634.1">
    <property type="nucleotide sequence ID" value="NZ_SDHY01000002.1"/>
</dbReference>
<dbReference type="PANTHER" id="PTHR11403:SF10">
    <property type="entry name" value="CYTOCHROME C OXIDASE"/>
    <property type="match status" value="1"/>
</dbReference>
<dbReference type="GO" id="GO:0004129">
    <property type="term" value="F:cytochrome-c oxidase activity"/>
    <property type="evidence" value="ECO:0007669"/>
    <property type="project" value="InterPro"/>
</dbReference>
<name>A0A4Q1C1S2_9BACT</name>
<dbReference type="AlphaFoldDB" id="A0A4Q1C1S2"/>
<feature type="transmembrane region" description="Helical" evidence="7">
    <location>
        <begin position="128"/>
        <end position="152"/>
    </location>
</feature>
<gene>
    <name evidence="9" type="ORF">ESB04_05050</name>
</gene>
<feature type="transmembrane region" description="Helical" evidence="7">
    <location>
        <begin position="87"/>
        <end position="108"/>
    </location>
</feature>
<evidence type="ECO:0000313" key="9">
    <source>
        <dbReference type="EMBL" id="RXK51024.1"/>
    </source>
</evidence>
<keyword evidence="10" id="KW-1185">Reference proteome</keyword>
<feature type="transmembrane region" description="Helical" evidence="7">
    <location>
        <begin position="58"/>
        <end position="80"/>
    </location>
</feature>
<evidence type="ECO:0000256" key="1">
    <source>
        <dbReference type="ARBA" id="ARBA00004141"/>
    </source>
</evidence>
<reference evidence="9 10" key="1">
    <citation type="submission" date="2019-01" db="EMBL/GenBank/DDBJ databases">
        <title>Cytophagaceae bacterium strain CAR-16.</title>
        <authorList>
            <person name="Chen W.-M."/>
        </authorList>
    </citation>
    <scope>NUCLEOTIDE SEQUENCE [LARGE SCALE GENOMIC DNA]</scope>
    <source>
        <strain evidence="9 10">CAR-16</strain>
    </source>
</reference>
<evidence type="ECO:0000256" key="5">
    <source>
        <dbReference type="ARBA" id="ARBA00023136"/>
    </source>
</evidence>
<dbReference type="InterPro" id="IPR000298">
    <property type="entry name" value="Cyt_c_oxidase-like_su3"/>
</dbReference>
<feature type="domain" description="Heme-copper oxidase subunit III family profile" evidence="8">
    <location>
        <begin position="21"/>
        <end position="192"/>
    </location>
</feature>
<dbReference type="InterPro" id="IPR024791">
    <property type="entry name" value="Cyt_c/ubiquinol_Oxase_su3"/>
</dbReference>
<accession>A0A4Q1C1S2</accession>
<comment type="similarity">
    <text evidence="2 6">Belongs to the cytochrome c oxidase subunit 3 family.</text>
</comment>
<dbReference type="InterPro" id="IPR013833">
    <property type="entry name" value="Cyt_c_oxidase_su3_a-hlx"/>
</dbReference>
<dbReference type="SUPFAM" id="SSF81452">
    <property type="entry name" value="Cytochrome c oxidase subunit III-like"/>
    <property type="match status" value="1"/>
</dbReference>
<evidence type="ECO:0000256" key="4">
    <source>
        <dbReference type="ARBA" id="ARBA00022989"/>
    </source>
</evidence>
<dbReference type="PROSITE" id="PS50253">
    <property type="entry name" value="COX3"/>
    <property type="match status" value="1"/>
</dbReference>
<feature type="transmembrane region" description="Helical" evidence="7">
    <location>
        <begin position="173"/>
        <end position="190"/>
    </location>
</feature>
<feature type="transmembrane region" description="Helical" evidence="7">
    <location>
        <begin position="21"/>
        <end position="43"/>
    </location>
</feature>
<dbReference type="Pfam" id="PF00510">
    <property type="entry name" value="COX3"/>
    <property type="match status" value="1"/>
</dbReference>
<evidence type="ECO:0000313" key="10">
    <source>
        <dbReference type="Proteomes" id="UP000289455"/>
    </source>
</evidence>
<keyword evidence="3 6" id="KW-0812">Transmembrane</keyword>
<dbReference type="PANTHER" id="PTHR11403">
    <property type="entry name" value="CYTOCHROME C OXIDASE SUBUNIT III"/>
    <property type="match status" value="1"/>
</dbReference>
<evidence type="ECO:0000256" key="2">
    <source>
        <dbReference type="ARBA" id="ARBA00010581"/>
    </source>
</evidence>
<evidence type="ECO:0000256" key="7">
    <source>
        <dbReference type="SAM" id="Phobius"/>
    </source>
</evidence>
<comment type="subcellular location">
    <subcellularLocation>
        <location evidence="6">Cell membrane</location>
        <topology evidence="6">Multi-pass membrane protein</topology>
    </subcellularLocation>
    <subcellularLocation>
        <location evidence="1">Membrane</location>
        <topology evidence="1">Multi-pass membrane protein</topology>
    </subcellularLocation>
</comment>
<dbReference type="GO" id="GO:0005886">
    <property type="term" value="C:plasma membrane"/>
    <property type="evidence" value="ECO:0007669"/>
    <property type="project" value="UniProtKB-SubCell"/>
</dbReference>
<evidence type="ECO:0000259" key="8">
    <source>
        <dbReference type="PROSITE" id="PS50253"/>
    </source>
</evidence>